<evidence type="ECO:0008006" key="3">
    <source>
        <dbReference type="Google" id="ProtNLM"/>
    </source>
</evidence>
<sequence length="215" mass="22316">MIAIATAPLDLAGSVARWGGRGLRRQLRALLDEPTGPERALGTGTADACTAGPAGPGGGGLGARFAALLEQSSRVARDDGAPDPVLGRLLEQLSPDGARVLRLLAEGGPQPMLDVRVREGLRGGERTVLADATMAVREAGVRTALDPAVLLDDLRRLGIATACDEPLPGDGPYEVLEAQPEVALARRVGRARLVRKRLVLTPLGRDLARAVGLAP</sequence>
<organism evidence="1 2">
    <name type="scientific">Patulibacter brassicae</name>
    <dbReference type="NCBI Taxonomy" id="1705717"/>
    <lineage>
        <taxon>Bacteria</taxon>
        <taxon>Bacillati</taxon>
        <taxon>Actinomycetota</taxon>
        <taxon>Thermoleophilia</taxon>
        <taxon>Solirubrobacterales</taxon>
        <taxon>Patulibacteraceae</taxon>
        <taxon>Patulibacter</taxon>
    </lineage>
</organism>
<reference evidence="1 2" key="1">
    <citation type="submission" date="2023-11" db="EMBL/GenBank/DDBJ databases">
        <authorList>
            <person name="Xu M."/>
            <person name="Jiang T."/>
        </authorList>
    </citation>
    <scope>NUCLEOTIDE SEQUENCE [LARGE SCALE GENOMIC DNA]</scope>
    <source>
        <strain evidence="1 2">SD</strain>
    </source>
</reference>
<evidence type="ECO:0000313" key="1">
    <source>
        <dbReference type="EMBL" id="MDX8151299.1"/>
    </source>
</evidence>
<dbReference type="InterPro" id="IPR025506">
    <property type="entry name" value="Abi_alpha"/>
</dbReference>
<name>A0ABU4VHL3_9ACTN</name>
<protein>
    <recommendedName>
        <fullName evidence="3">DUF4393 domain-containing protein</fullName>
    </recommendedName>
</protein>
<keyword evidence="2" id="KW-1185">Reference proteome</keyword>
<gene>
    <name evidence="1" type="ORF">SK069_06840</name>
</gene>
<dbReference type="RefSeq" id="WP_319953449.1">
    <property type="nucleotide sequence ID" value="NZ_JAXAVX010000002.1"/>
</dbReference>
<proteinExistence type="predicted"/>
<dbReference type="EMBL" id="JAXAVX010000002">
    <property type="protein sequence ID" value="MDX8151299.1"/>
    <property type="molecule type" value="Genomic_DNA"/>
</dbReference>
<dbReference type="Gene3D" id="3.30.110.190">
    <property type="match status" value="1"/>
</dbReference>
<accession>A0ABU4VHL3</accession>
<comment type="caution">
    <text evidence="1">The sequence shown here is derived from an EMBL/GenBank/DDBJ whole genome shotgun (WGS) entry which is preliminary data.</text>
</comment>
<dbReference type="Pfam" id="PF14337">
    <property type="entry name" value="Abi_alpha"/>
    <property type="match status" value="1"/>
</dbReference>
<evidence type="ECO:0000313" key="2">
    <source>
        <dbReference type="Proteomes" id="UP001277761"/>
    </source>
</evidence>
<dbReference type="Proteomes" id="UP001277761">
    <property type="component" value="Unassembled WGS sequence"/>
</dbReference>